<reference evidence="1" key="1">
    <citation type="journal article" date="2020" name="Stud. Mycol.">
        <title>101 Dothideomycetes genomes: a test case for predicting lifestyles and emergence of pathogens.</title>
        <authorList>
            <person name="Haridas S."/>
            <person name="Albert R."/>
            <person name="Binder M."/>
            <person name="Bloem J."/>
            <person name="Labutti K."/>
            <person name="Salamov A."/>
            <person name="Andreopoulos B."/>
            <person name="Baker S."/>
            <person name="Barry K."/>
            <person name="Bills G."/>
            <person name="Bluhm B."/>
            <person name="Cannon C."/>
            <person name="Castanera R."/>
            <person name="Culley D."/>
            <person name="Daum C."/>
            <person name="Ezra D."/>
            <person name="Gonzalez J."/>
            <person name="Henrissat B."/>
            <person name="Kuo A."/>
            <person name="Liang C."/>
            <person name="Lipzen A."/>
            <person name="Lutzoni F."/>
            <person name="Magnuson J."/>
            <person name="Mondo S."/>
            <person name="Nolan M."/>
            <person name="Ohm R."/>
            <person name="Pangilinan J."/>
            <person name="Park H.-J."/>
            <person name="Ramirez L."/>
            <person name="Alfaro M."/>
            <person name="Sun H."/>
            <person name="Tritt A."/>
            <person name="Yoshinaga Y."/>
            <person name="Zwiers L.-H."/>
            <person name="Turgeon B."/>
            <person name="Goodwin S."/>
            <person name="Spatafora J."/>
            <person name="Crous P."/>
            <person name="Grigoriev I."/>
        </authorList>
    </citation>
    <scope>NUCLEOTIDE SEQUENCE</scope>
    <source>
        <strain evidence="1">ATCC 200398</strain>
    </source>
</reference>
<dbReference type="EMBL" id="MU003529">
    <property type="protein sequence ID" value="KAF2465628.1"/>
    <property type="molecule type" value="Genomic_DNA"/>
</dbReference>
<evidence type="ECO:0000313" key="1">
    <source>
        <dbReference type="EMBL" id="KAF2465628.1"/>
    </source>
</evidence>
<evidence type="ECO:0000313" key="2">
    <source>
        <dbReference type="Proteomes" id="UP000799755"/>
    </source>
</evidence>
<keyword evidence="2" id="KW-1185">Reference proteome</keyword>
<dbReference type="Proteomes" id="UP000799755">
    <property type="component" value="Unassembled WGS sequence"/>
</dbReference>
<gene>
    <name evidence="1" type="ORF">BDR25DRAFT_239619</name>
</gene>
<name>A0ACB6QF68_9PLEO</name>
<sequence>LNNLGNKLGRRYERTGKMEDLEKAIRVARQAVEVTPDDHPDLAGRLNNLGNKLKSRYKRTGKMEDLEEAIRVARQAVEVTPDDHPHLAACLNNLGNKLESRYERTGKMENLEEATRVTQQAFNCNNATPFVRVRASTQALQLLQIQEDFKSAYQISIEAINLLPYLHNRSLDHQDEQYVVSHFSGLATSACSLALHTGKGPEAALELLEQGRGVILSLIIDDRSNTSKLKAAYPEMCAQYESLCFEVNKLTKNITDDRTRAVASSSRTEAIAKLEKCVQDIQQLPGFNQFHKSLTAKQMQSCSKAGTIVVINITNLRSDAIIVTAHAFKVLPLPNLSAHQAEDWIKQDLTTTSLRDRGRKNKIYFQFLSWLWRECVKHVLDELHYYVQPSADDLPRIWWIGTGLASSFPFHSAGDFSAGLSESACYRVISSYTPTIKALEYAQGRANITTNIPSGRDPWRVVVVTMPKTPCADDLPGTRDERSEVIAAMGPSASVQSLEYPDVTSAMGQLQRCNIAHFACHGVSDLVDPSRSGLILQTARTTTEEPRQDILSVRDVSQAHLSQAEIAYLSACSTAQNQAIRLSDEVLHVVSGFQVAGFRHVIGCLWPSNDNVCVSIAKSFYSELVQDRAVRRDGDRATAIALHKAVMKVRESKEYRKRPLLWAQYVHFGA</sequence>
<comment type="caution">
    <text evidence="1">The sequence shown here is derived from an EMBL/GenBank/DDBJ whole genome shotgun (WGS) entry which is preliminary data.</text>
</comment>
<accession>A0ACB6QF68</accession>
<proteinExistence type="predicted"/>
<feature type="non-terminal residue" evidence="1">
    <location>
        <position position="1"/>
    </location>
</feature>
<organism evidence="1 2">
    <name type="scientific">Lindgomyces ingoldianus</name>
    <dbReference type="NCBI Taxonomy" id="673940"/>
    <lineage>
        <taxon>Eukaryota</taxon>
        <taxon>Fungi</taxon>
        <taxon>Dikarya</taxon>
        <taxon>Ascomycota</taxon>
        <taxon>Pezizomycotina</taxon>
        <taxon>Dothideomycetes</taxon>
        <taxon>Pleosporomycetidae</taxon>
        <taxon>Pleosporales</taxon>
        <taxon>Lindgomycetaceae</taxon>
        <taxon>Lindgomyces</taxon>
    </lineage>
</organism>
<protein>
    <submittedName>
        <fullName evidence="1">Uncharacterized protein</fullName>
    </submittedName>
</protein>